<dbReference type="CDD" id="cd03112">
    <property type="entry name" value="CobW-like"/>
    <property type="match status" value="1"/>
</dbReference>
<reference evidence="2 3" key="1">
    <citation type="submission" date="2021-03" db="EMBL/GenBank/DDBJ databases">
        <authorList>
            <person name="King G.J."/>
            <person name="Bancroft I."/>
            <person name="Baten A."/>
            <person name="Bloomfield J."/>
            <person name="Borpatragohain P."/>
            <person name="He Z."/>
            <person name="Irish N."/>
            <person name="Irwin J."/>
            <person name="Liu K."/>
            <person name="Mauleon R.P."/>
            <person name="Moore J."/>
            <person name="Morris R."/>
            <person name="Ostergaard L."/>
            <person name="Wang B."/>
            <person name="Wells R."/>
        </authorList>
    </citation>
    <scope>NUCLEOTIDE SEQUENCE [LARGE SCALE GENOMIC DNA]</scope>
    <source>
        <strain evidence="2">R-o-18</strain>
        <tissue evidence="2">Leaf</tissue>
    </source>
</reference>
<dbReference type="InterPro" id="IPR027417">
    <property type="entry name" value="P-loop_NTPase"/>
</dbReference>
<dbReference type="PANTHER" id="PTHR13748:SF31">
    <property type="entry name" value="ZINC-REGULATED GTPASE METALLOPROTEIN ACTIVATOR 1A-RELATED"/>
    <property type="match status" value="1"/>
</dbReference>
<evidence type="ECO:0000259" key="1">
    <source>
        <dbReference type="Pfam" id="PF02492"/>
    </source>
</evidence>
<sequence>MADDEEPPMAVQIQPDIPTLSAEESSEAVSVGVTVITGYLGAGKSTLVNYILNGKHGKKIAVILNEFGEEIGVERAMINEGEGGALVEEWVELANGCICCTVKHSLVQALEQLVQRKDRRSLLLLSRACRLDHILLETTGLANPAPLASILWLDDQLESEVKLDCIVTVVDAKNLRFQLNERRDSSSFPEAFNQIAFADTVIMNKVDLISQEESDELEKEIHSINSLANVIRSVRCQVDLSNILDCQAYDSTVKSHKLLFSVYMFEYYLFF</sequence>
<dbReference type="InterPro" id="IPR003495">
    <property type="entry name" value="CobW/HypB/UreG_nucleotide-bd"/>
</dbReference>
<keyword evidence="3" id="KW-1185">Reference proteome</keyword>
<dbReference type="Proteomes" id="UP000823674">
    <property type="component" value="Chromosome A09"/>
</dbReference>
<comment type="caution">
    <text evidence="2">The sequence shown here is derived from an EMBL/GenBank/DDBJ whole genome shotgun (WGS) entry which is preliminary data.</text>
</comment>
<evidence type="ECO:0000313" key="2">
    <source>
        <dbReference type="EMBL" id="KAG5385485.1"/>
    </source>
</evidence>
<dbReference type="InterPro" id="IPR051316">
    <property type="entry name" value="Zinc-reg_GTPase_activator"/>
</dbReference>
<dbReference type="PANTHER" id="PTHR13748">
    <property type="entry name" value="COBW-RELATED"/>
    <property type="match status" value="1"/>
</dbReference>
<dbReference type="Pfam" id="PF02492">
    <property type="entry name" value="cobW"/>
    <property type="match status" value="1"/>
</dbReference>
<dbReference type="SUPFAM" id="SSF52540">
    <property type="entry name" value="P-loop containing nucleoside triphosphate hydrolases"/>
    <property type="match status" value="1"/>
</dbReference>
<feature type="domain" description="CobW/HypB/UreG nucleotide-binding" evidence="1">
    <location>
        <begin position="33"/>
        <end position="231"/>
    </location>
</feature>
<gene>
    <name evidence="2" type="primary">A09p051570.1_BraROA</name>
    <name evidence="2" type="ORF">IGI04_036954</name>
</gene>
<protein>
    <recommendedName>
        <fullName evidence="1">CobW/HypB/UreG nucleotide-binding domain-containing protein</fullName>
    </recommendedName>
</protein>
<evidence type="ECO:0000313" key="3">
    <source>
        <dbReference type="Proteomes" id="UP000823674"/>
    </source>
</evidence>
<accession>A0ABQ7LFX9</accession>
<proteinExistence type="predicted"/>
<dbReference type="EMBL" id="JADBGQ010000008">
    <property type="protein sequence ID" value="KAG5385485.1"/>
    <property type="molecule type" value="Genomic_DNA"/>
</dbReference>
<dbReference type="Gene3D" id="3.40.50.300">
    <property type="entry name" value="P-loop containing nucleotide triphosphate hydrolases"/>
    <property type="match status" value="1"/>
</dbReference>
<organism evidence="2 3">
    <name type="scientific">Brassica rapa subsp. trilocularis</name>
    <dbReference type="NCBI Taxonomy" id="1813537"/>
    <lineage>
        <taxon>Eukaryota</taxon>
        <taxon>Viridiplantae</taxon>
        <taxon>Streptophyta</taxon>
        <taxon>Embryophyta</taxon>
        <taxon>Tracheophyta</taxon>
        <taxon>Spermatophyta</taxon>
        <taxon>Magnoliopsida</taxon>
        <taxon>eudicotyledons</taxon>
        <taxon>Gunneridae</taxon>
        <taxon>Pentapetalae</taxon>
        <taxon>rosids</taxon>
        <taxon>malvids</taxon>
        <taxon>Brassicales</taxon>
        <taxon>Brassicaceae</taxon>
        <taxon>Brassiceae</taxon>
        <taxon>Brassica</taxon>
    </lineage>
</organism>
<name>A0ABQ7LFX9_BRACM</name>